<dbReference type="Proteomes" id="UP000290517">
    <property type="component" value="Unassembled WGS sequence"/>
</dbReference>
<proteinExistence type="inferred from homology"/>
<comment type="similarity">
    <text evidence="1">Belongs to the bacterial solute-binding protein 1 family.</text>
</comment>
<dbReference type="AlphaFoldDB" id="A0A4Q1L0U3"/>
<evidence type="ECO:0000313" key="6">
    <source>
        <dbReference type="EMBL" id="RXR36343.1"/>
    </source>
</evidence>
<organism evidence="6 7">
    <name type="scientific">Oerskovia turbata</name>
    <dbReference type="NCBI Taxonomy" id="1713"/>
    <lineage>
        <taxon>Bacteria</taxon>
        <taxon>Bacillati</taxon>
        <taxon>Actinomycetota</taxon>
        <taxon>Actinomycetes</taxon>
        <taxon>Micrococcales</taxon>
        <taxon>Cellulomonadaceae</taxon>
        <taxon>Oerskovia</taxon>
    </lineage>
</organism>
<dbReference type="GO" id="GO:0055052">
    <property type="term" value="C:ATP-binding cassette (ABC) transporter complex, substrate-binding subunit-containing"/>
    <property type="evidence" value="ECO:0007669"/>
    <property type="project" value="TreeGrafter"/>
</dbReference>
<dbReference type="STRING" id="1713.GCA_000718325_00026"/>
<feature type="chain" id="PRO_5038335220" evidence="4">
    <location>
        <begin position="20"/>
        <end position="419"/>
    </location>
</feature>
<evidence type="ECO:0000256" key="2">
    <source>
        <dbReference type="ARBA" id="ARBA00022448"/>
    </source>
</evidence>
<keyword evidence="3 4" id="KW-0732">Signal</keyword>
<dbReference type="OrthoDB" id="3495561at2"/>
<dbReference type="GO" id="GO:1901982">
    <property type="term" value="F:maltose binding"/>
    <property type="evidence" value="ECO:0007669"/>
    <property type="project" value="TreeGrafter"/>
</dbReference>
<dbReference type="PANTHER" id="PTHR30061">
    <property type="entry name" value="MALTOSE-BINDING PERIPLASMIC PROTEIN"/>
    <property type="match status" value="1"/>
</dbReference>
<keyword evidence="2" id="KW-0813">Transport</keyword>
<evidence type="ECO:0000313" key="7">
    <source>
        <dbReference type="Proteomes" id="UP000289805"/>
    </source>
</evidence>
<dbReference type="CDD" id="cd14750">
    <property type="entry name" value="PBP2_TMBP"/>
    <property type="match status" value="1"/>
</dbReference>
<feature type="signal peptide" evidence="4">
    <location>
        <begin position="1"/>
        <end position="19"/>
    </location>
</feature>
<dbReference type="PANTHER" id="PTHR30061:SF50">
    <property type="entry name" value="MALTOSE_MALTODEXTRIN-BINDING PERIPLASMIC PROTEIN"/>
    <property type="match status" value="1"/>
</dbReference>
<dbReference type="PROSITE" id="PS51257">
    <property type="entry name" value="PROKAR_LIPOPROTEIN"/>
    <property type="match status" value="1"/>
</dbReference>
<dbReference type="RefSeq" id="WP_030143940.1">
    <property type="nucleotide sequence ID" value="NZ_JOFV01000001.1"/>
</dbReference>
<dbReference type="SUPFAM" id="SSF53850">
    <property type="entry name" value="Periplasmic binding protein-like II"/>
    <property type="match status" value="1"/>
</dbReference>
<dbReference type="InterPro" id="IPR006059">
    <property type="entry name" value="SBP"/>
</dbReference>
<dbReference type="GO" id="GO:0015768">
    <property type="term" value="P:maltose transport"/>
    <property type="evidence" value="ECO:0007669"/>
    <property type="project" value="TreeGrafter"/>
</dbReference>
<name>A0A4Q1L0U3_9CELL</name>
<keyword evidence="8" id="KW-1185">Reference proteome</keyword>
<dbReference type="Pfam" id="PF01547">
    <property type="entry name" value="SBP_bac_1"/>
    <property type="match status" value="1"/>
</dbReference>
<dbReference type="EMBL" id="SDJQ01000003">
    <property type="protein sequence ID" value="RXR36343.1"/>
    <property type="molecule type" value="Genomic_DNA"/>
</dbReference>
<dbReference type="Proteomes" id="UP000289805">
    <property type="component" value="Unassembled WGS sequence"/>
</dbReference>
<accession>A0A4Q1L0U3</accession>
<dbReference type="EMBL" id="SDJR01000003">
    <property type="protein sequence ID" value="RXR27089.1"/>
    <property type="molecule type" value="Genomic_DNA"/>
</dbReference>
<dbReference type="GO" id="GO:0042956">
    <property type="term" value="P:maltodextrin transmembrane transport"/>
    <property type="evidence" value="ECO:0007669"/>
    <property type="project" value="TreeGrafter"/>
</dbReference>
<evidence type="ECO:0000313" key="5">
    <source>
        <dbReference type="EMBL" id="RXR27089.1"/>
    </source>
</evidence>
<evidence type="ECO:0000313" key="8">
    <source>
        <dbReference type="Proteomes" id="UP000290517"/>
    </source>
</evidence>
<evidence type="ECO:0000256" key="4">
    <source>
        <dbReference type="SAM" id="SignalP"/>
    </source>
</evidence>
<sequence length="419" mass="44451">MKRSLSAAALVAVAAVAFAGCSTGESGQESSEGGRGPITYAQGKDTSGELQRIVDAWNADHPDEKVTFVELPESADDQRTAFVQDFQAGAGAYDVAGLDVVWTGEFAARKWLLPLDDIDTSALFESTVASGSYDGTLYAAPFNTNAGFLYYRTDLLPTPPTTWAELDAACDVATQAGIGCYGGQFAQYEGLTVNFSEAVNSAGGAVVDENGDASLDTPEAAAALQHMVDGFTSGRTPAEAITYQEEEGRRAFQQGNLLFLRNWPYVHGLASEEGEDSVIQGKFGIAPLPGLDGPGASTLGGYNLAVSKATDNPETAKDFIRYMLTEDVQRKVLTEMSGAPTVSALYDDPALQEQVPYLATLKSALEEAVPRPQAVAYSELSHLVSTQVYSALQGKTSVEDTLASLQKDMQKLIDESADK</sequence>
<gene>
    <name evidence="5" type="ORF">EQW73_06540</name>
    <name evidence="6" type="ORF">EQW78_01880</name>
</gene>
<evidence type="ECO:0000256" key="3">
    <source>
        <dbReference type="ARBA" id="ARBA00022729"/>
    </source>
</evidence>
<protein>
    <submittedName>
        <fullName evidence="6">ABC transporter substrate-binding protein</fullName>
    </submittedName>
</protein>
<comment type="caution">
    <text evidence="6">The sequence shown here is derived from an EMBL/GenBank/DDBJ whole genome shotgun (WGS) entry which is preliminary data.</text>
</comment>
<dbReference type="Gene3D" id="3.40.190.10">
    <property type="entry name" value="Periplasmic binding protein-like II"/>
    <property type="match status" value="2"/>
</dbReference>
<reference evidence="7 8" key="1">
    <citation type="submission" date="2019-01" db="EMBL/GenBank/DDBJ databases">
        <title>Oerskovia turbata Genome sequencing and assembly.</title>
        <authorList>
            <person name="Dou T."/>
        </authorList>
    </citation>
    <scope>NUCLEOTIDE SEQUENCE [LARGE SCALE GENOMIC DNA]</scope>
    <source>
        <strain evidence="6 7">JCM12123</strain>
        <strain evidence="5 8">JCM3160</strain>
    </source>
</reference>
<evidence type="ECO:0000256" key="1">
    <source>
        <dbReference type="ARBA" id="ARBA00008520"/>
    </source>
</evidence>